<sequence>MLHISGAYSGWVGRVVSPHGERLVWGFMWLDMGWVWHKHVIPNHSGFGAARDSEWPHVLQVDFLLANWTSFHLRLR</sequence>
<evidence type="ECO:0000313" key="2">
    <source>
        <dbReference type="Proteomes" id="UP000032142"/>
    </source>
</evidence>
<evidence type="ECO:0000313" key="1">
    <source>
        <dbReference type="EMBL" id="KHG19934.1"/>
    </source>
</evidence>
<dbReference type="Proteomes" id="UP000032142">
    <property type="component" value="Unassembled WGS sequence"/>
</dbReference>
<dbReference type="AlphaFoldDB" id="A0A0B0P728"/>
<keyword evidence="2" id="KW-1185">Reference proteome</keyword>
<proteinExistence type="predicted"/>
<accession>A0A0B0P728</accession>
<reference evidence="2" key="1">
    <citation type="submission" date="2014-09" db="EMBL/GenBank/DDBJ databases">
        <authorList>
            <person name="Mudge J."/>
            <person name="Ramaraj T."/>
            <person name="Lindquist I.E."/>
            <person name="Bharti A.K."/>
            <person name="Sundararajan A."/>
            <person name="Cameron C.T."/>
            <person name="Woodward J.E."/>
            <person name="May G.D."/>
            <person name="Brubaker C."/>
            <person name="Broadhvest J."/>
            <person name="Wilkins T.A."/>
        </authorList>
    </citation>
    <scope>NUCLEOTIDE SEQUENCE</scope>
    <source>
        <strain evidence="2">cv. AKA8401</strain>
    </source>
</reference>
<gene>
    <name evidence="1" type="ORF">F383_00289</name>
</gene>
<organism evidence="1 2">
    <name type="scientific">Gossypium arboreum</name>
    <name type="common">Tree cotton</name>
    <name type="synonym">Gossypium nanking</name>
    <dbReference type="NCBI Taxonomy" id="29729"/>
    <lineage>
        <taxon>Eukaryota</taxon>
        <taxon>Viridiplantae</taxon>
        <taxon>Streptophyta</taxon>
        <taxon>Embryophyta</taxon>
        <taxon>Tracheophyta</taxon>
        <taxon>Spermatophyta</taxon>
        <taxon>Magnoliopsida</taxon>
        <taxon>eudicotyledons</taxon>
        <taxon>Gunneridae</taxon>
        <taxon>Pentapetalae</taxon>
        <taxon>rosids</taxon>
        <taxon>malvids</taxon>
        <taxon>Malvales</taxon>
        <taxon>Malvaceae</taxon>
        <taxon>Malvoideae</taxon>
        <taxon>Gossypium</taxon>
    </lineage>
</organism>
<dbReference type="EMBL" id="KN414376">
    <property type="protein sequence ID" value="KHG19934.1"/>
    <property type="molecule type" value="Genomic_DNA"/>
</dbReference>
<protein>
    <submittedName>
        <fullName evidence="1">Uncharacterized protein</fullName>
    </submittedName>
</protein>
<name>A0A0B0P728_GOSAR</name>